<dbReference type="AlphaFoldDB" id="A0AA38S1I7"/>
<evidence type="ECO:0000313" key="3">
    <source>
        <dbReference type="EMBL" id="KAJ9152233.1"/>
    </source>
</evidence>
<reference evidence="3" key="1">
    <citation type="submission" date="2022-07" db="EMBL/GenBank/DDBJ databases">
        <title>Fungi with potential for degradation of polypropylene.</title>
        <authorList>
            <person name="Gostincar C."/>
        </authorList>
    </citation>
    <scope>NUCLEOTIDE SEQUENCE</scope>
    <source>
        <strain evidence="3">EXF-13287</strain>
    </source>
</reference>
<protein>
    <submittedName>
        <fullName evidence="3">Mod-A protein</fullName>
    </submittedName>
</protein>
<feature type="compositionally biased region" description="Low complexity" evidence="1">
    <location>
        <begin position="479"/>
        <end position="519"/>
    </location>
</feature>
<gene>
    <name evidence="3" type="ORF">NKR19_g4607</name>
</gene>
<evidence type="ECO:0000256" key="1">
    <source>
        <dbReference type="SAM" id="MobiDB-lite"/>
    </source>
</evidence>
<keyword evidence="2" id="KW-1133">Transmembrane helix</keyword>
<keyword evidence="2" id="KW-0472">Membrane</keyword>
<feature type="compositionally biased region" description="Basic residues" evidence="1">
    <location>
        <begin position="564"/>
        <end position="575"/>
    </location>
</feature>
<dbReference type="EMBL" id="JANBVN010000058">
    <property type="protein sequence ID" value="KAJ9152233.1"/>
    <property type="molecule type" value="Genomic_DNA"/>
</dbReference>
<proteinExistence type="predicted"/>
<keyword evidence="4" id="KW-1185">Reference proteome</keyword>
<feature type="compositionally biased region" description="Low complexity" evidence="1">
    <location>
        <begin position="580"/>
        <end position="592"/>
    </location>
</feature>
<sequence length="707" mass="79434">MEKRDSSNDAQQTILGVVALVVSVVALFGTILQVAQQYYSSAAGYAECGESVMGLWHTTKRRKFRPYELRFEVQFETPVIFVCPAKNTKGPVKDAPICFIDGSAQSLKNTRTLLPKDDREHRDELVSRAKQVHTADNERATWVMMLSELQSMEKESKDWQMNQYGQGPPSSKHQARFIDHTLAVALQPKKRSWDTMPSTVKKPYATTAMCHLLEIAAMLGLHWKEFNRSTDRYRAEGNGYILTGTKVDDLGLMFTFQIYGKSRFHENRVIPVDEVKELCCGYISTIFRKDSDGRRLELTEEEPQDLSILQVGSANDLAEAMVLIGCNTNTANYFRSEKTKHGHLFPVAFELVGMLTKCLHMENSCFRMLPNPTPYHWDKKFFSLRKLLQEYKKKVEDEDFADQTTQVRDLTRLAEEVVGELRPGPQDFSITLLDALHGAILKCDDFLKNHISRELVTMVLREHFQEILRMVNEDPADITTTSSAGPTTDTAQEPQPSSGPTATSTAPHAAAAAGSPQAGSEKRPPPRFEDLNSASPEEKQEKFINIYFEVVLPRVKRQAVGAFQRRKTTHYAPSHHGRDPSVGSAYSAASPPARSPDARPGGLHERSPSRGSGQMLQPGLHIQIDDSGAYELNDIRSRDNGGGGIRHDFHKALKGANTETLVQQANDIWCTLVFRMLCWLLLHDFHKKDVQISKSELLGSRLPVYIA</sequence>
<feature type="region of interest" description="Disordered" evidence="1">
    <location>
        <begin position="475"/>
        <end position="536"/>
    </location>
</feature>
<keyword evidence="2" id="KW-0812">Transmembrane</keyword>
<name>A0AA38S1I7_9PEZI</name>
<comment type="caution">
    <text evidence="3">The sequence shown here is derived from an EMBL/GenBank/DDBJ whole genome shotgun (WGS) entry which is preliminary data.</text>
</comment>
<feature type="compositionally biased region" description="Basic and acidic residues" evidence="1">
    <location>
        <begin position="520"/>
        <end position="536"/>
    </location>
</feature>
<evidence type="ECO:0000313" key="4">
    <source>
        <dbReference type="Proteomes" id="UP001174691"/>
    </source>
</evidence>
<accession>A0AA38S1I7</accession>
<dbReference type="Proteomes" id="UP001174691">
    <property type="component" value="Unassembled WGS sequence"/>
</dbReference>
<feature type="transmembrane region" description="Helical" evidence="2">
    <location>
        <begin position="12"/>
        <end position="32"/>
    </location>
</feature>
<feature type="region of interest" description="Disordered" evidence="1">
    <location>
        <begin position="564"/>
        <end position="617"/>
    </location>
</feature>
<evidence type="ECO:0000256" key="2">
    <source>
        <dbReference type="SAM" id="Phobius"/>
    </source>
</evidence>
<organism evidence="3 4">
    <name type="scientific">Coniochaeta hoffmannii</name>
    <dbReference type="NCBI Taxonomy" id="91930"/>
    <lineage>
        <taxon>Eukaryota</taxon>
        <taxon>Fungi</taxon>
        <taxon>Dikarya</taxon>
        <taxon>Ascomycota</taxon>
        <taxon>Pezizomycotina</taxon>
        <taxon>Sordariomycetes</taxon>
        <taxon>Sordariomycetidae</taxon>
        <taxon>Coniochaetales</taxon>
        <taxon>Coniochaetaceae</taxon>
        <taxon>Coniochaeta</taxon>
    </lineage>
</organism>